<dbReference type="Pfam" id="PF01613">
    <property type="entry name" value="Flavin_Reduct"/>
    <property type="match status" value="1"/>
</dbReference>
<comment type="caution">
    <text evidence="5">The sequence shown here is derived from an EMBL/GenBank/DDBJ whole genome shotgun (WGS) entry which is preliminary data.</text>
</comment>
<dbReference type="GO" id="GO:0016491">
    <property type="term" value="F:oxidoreductase activity"/>
    <property type="evidence" value="ECO:0007669"/>
    <property type="project" value="UniProtKB-KW"/>
</dbReference>
<evidence type="ECO:0000256" key="3">
    <source>
        <dbReference type="SAM" id="MobiDB-lite"/>
    </source>
</evidence>
<feature type="region of interest" description="Disordered" evidence="3">
    <location>
        <begin position="1"/>
        <end position="64"/>
    </location>
</feature>
<feature type="compositionally biased region" description="Low complexity" evidence="3">
    <location>
        <begin position="37"/>
        <end position="48"/>
    </location>
</feature>
<dbReference type="Gene3D" id="2.30.110.10">
    <property type="entry name" value="Electron Transport, Fmn-binding Protein, Chain A"/>
    <property type="match status" value="1"/>
</dbReference>
<dbReference type="InterPro" id="IPR050268">
    <property type="entry name" value="NADH-dep_flavin_reductase"/>
</dbReference>
<dbReference type="RefSeq" id="WP_380836449.1">
    <property type="nucleotide sequence ID" value="NZ_JBHSFP010000001.1"/>
</dbReference>
<dbReference type="InterPro" id="IPR002563">
    <property type="entry name" value="Flavin_Rdtase-like_dom"/>
</dbReference>
<dbReference type="EMBL" id="JBHSFP010000001">
    <property type="protein sequence ID" value="MFC4529641.1"/>
    <property type="molecule type" value="Genomic_DNA"/>
</dbReference>
<evidence type="ECO:0000313" key="5">
    <source>
        <dbReference type="EMBL" id="MFC4529641.1"/>
    </source>
</evidence>
<dbReference type="PANTHER" id="PTHR30466:SF11">
    <property type="entry name" value="FLAVIN-DEPENDENT MONOOXYGENASE, REDUCTASE SUBUNIT HSAB"/>
    <property type="match status" value="1"/>
</dbReference>
<feature type="compositionally biased region" description="Basic and acidic residues" evidence="3">
    <location>
        <begin position="19"/>
        <end position="36"/>
    </location>
</feature>
<keyword evidence="2 5" id="KW-0560">Oxidoreductase</keyword>
<keyword evidence="6" id="KW-1185">Reference proteome</keyword>
<evidence type="ECO:0000256" key="1">
    <source>
        <dbReference type="ARBA" id="ARBA00008898"/>
    </source>
</evidence>
<proteinExistence type="inferred from homology"/>
<feature type="domain" description="Flavin reductase like" evidence="4">
    <location>
        <begin position="73"/>
        <end position="218"/>
    </location>
</feature>
<dbReference type="SUPFAM" id="SSF50475">
    <property type="entry name" value="FMN-binding split barrel"/>
    <property type="match status" value="1"/>
</dbReference>
<evidence type="ECO:0000313" key="6">
    <source>
        <dbReference type="Proteomes" id="UP001596004"/>
    </source>
</evidence>
<gene>
    <name evidence="5" type="ORF">ACFO60_02600</name>
</gene>
<dbReference type="EC" id="1.-.-.-" evidence="5"/>
<protein>
    <submittedName>
        <fullName evidence="5">Flavin reductase family protein</fullName>
        <ecNumber evidence="5">1.-.-.-</ecNumber>
    </submittedName>
</protein>
<dbReference type="SMART" id="SM00903">
    <property type="entry name" value="Flavin_Reduct"/>
    <property type="match status" value="1"/>
</dbReference>
<comment type="similarity">
    <text evidence="1">Belongs to the non-flavoprotein flavin reductase family.</text>
</comment>
<dbReference type="Proteomes" id="UP001596004">
    <property type="component" value="Unassembled WGS sequence"/>
</dbReference>
<sequence length="221" mass="22545">MRPGGAAAAAESGSFAPSGEHHTPPDGRRPPGDGRRAAANGRRAAGNGHVAPEAGALPASGDAGDPGHFRSVLGRFATGVVAVTGIDPADGAPHGLAVNSFTSVSLDPPLVAFCVANTSMTWQRLKAAPSICVNVLSERQEHVSRRLAAKGVDKFAGLPWSPSPGGGPFISGALAWIDCSIESEHVAGDHTIVVARVLALDAHADHGPLLFFRGDYGRFGV</sequence>
<reference evidence="6" key="1">
    <citation type="journal article" date="2019" name="Int. J. Syst. Evol. Microbiol.">
        <title>The Global Catalogue of Microorganisms (GCM) 10K type strain sequencing project: providing services to taxonomists for standard genome sequencing and annotation.</title>
        <authorList>
            <consortium name="The Broad Institute Genomics Platform"/>
            <consortium name="The Broad Institute Genome Sequencing Center for Infectious Disease"/>
            <person name="Wu L."/>
            <person name="Ma J."/>
        </authorList>
    </citation>
    <scope>NUCLEOTIDE SEQUENCE [LARGE SCALE GENOMIC DNA]</scope>
    <source>
        <strain evidence="6">CGMCC 4.7132</strain>
    </source>
</reference>
<accession>A0ABV9C9G7</accession>
<feature type="compositionally biased region" description="Low complexity" evidence="3">
    <location>
        <begin position="1"/>
        <end position="18"/>
    </location>
</feature>
<name>A0ABV9C9G7_9ACTN</name>
<evidence type="ECO:0000256" key="2">
    <source>
        <dbReference type="ARBA" id="ARBA00023002"/>
    </source>
</evidence>
<evidence type="ECO:0000259" key="4">
    <source>
        <dbReference type="SMART" id="SM00903"/>
    </source>
</evidence>
<dbReference type="PANTHER" id="PTHR30466">
    <property type="entry name" value="FLAVIN REDUCTASE"/>
    <property type="match status" value="1"/>
</dbReference>
<organism evidence="5 6">
    <name type="scientific">Sphaerisporangium dianthi</name>
    <dbReference type="NCBI Taxonomy" id="1436120"/>
    <lineage>
        <taxon>Bacteria</taxon>
        <taxon>Bacillati</taxon>
        <taxon>Actinomycetota</taxon>
        <taxon>Actinomycetes</taxon>
        <taxon>Streptosporangiales</taxon>
        <taxon>Streptosporangiaceae</taxon>
        <taxon>Sphaerisporangium</taxon>
    </lineage>
</organism>
<dbReference type="InterPro" id="IPR012349">
    <property type="entry name" value="Split_barrel_FMN-bd"/>
</dbReference>